<protein>
    <recommendedName>
        <fullName evidence="4">MFS transporter</fullName>
    </recommendedName>
</protein>
<reference evidence="2 3" key="1">
    <citation type="journal article" date="2019" name="Int. J. Syst. Evol. Microbiol.">
        <title>The Global Catalogue of Microorganisms (GCM) 10K type strain sequencing project: providing services to taxonomists for standard genome sequencing and annotation.</title>
        <authorList>
            <consortium name="The Broad Institute Genomics Platform"/>
            <consortium name="The Broad Institute Genome Sequencing Center for Infectious Disease"/>
            <person name="Wu L."/>
            <person name="Ma J."/>
        </authorList>
    </citation>
    <scope>NUCLEOTIDE SEQUENCE [LARGE SCALE GENOMIC DNA]</scope>
    <source>
        <strain evidence="2 3">JCM 14603</strain>
    </source>
</reference>
<proteinExistence type="predicted"/>
<feature type="transmembrane region" description="Helical" evidence="1">
    <location>
        <begin position="99"/>
        <end position="123"/>
    </location>
</feature>
<evidence type="ECO:0000313" key="3">
    <source>
        <dbReference type="Proteomes" id="UP001500238"/>
    </source>
</evidence>
<evidence type="ECO:0000256" key="1">
    <source>
        <dbReference type="SAM" id="Phobius"/>
    </source>
</evidence>
<keyword evidence="3" id="KW-1185">Reference proteome</keyword>
<evidence type="ECO:0008006" key="4">
    <source>
        <dbReference type="Google" id="ProtNLM"/>
    </source>
</evidence>
<keyword evidence="1" id="KW-0812">Transmembrane</keyword>
<organism evidence="2 3">
    <name type="scientific">Sphingomonas insulae</name>
    <dbReference type="NCBI Taxonomy" id="424800"/>
    <lineage>
        <taxon>Bacteria</taxon>
        <taxon>Pseudomonadati</taxon>
        <taxon>Pseudomonadota</taxon>
        <taxon>Alphaproteobacteria</taxon>
        <taxon>Sphingomonadales</taxon>
        <taxon>Sphingomonadaceae</taxon>
        <taxon>Sphingomonas</taxon>
    </lineage>
</organism>
<accession>A0ABN1I015</accession>
<comment type="caution">
    <text evidence="2">The sequence shown here is derived from an EMBL/GenBank/DDBJ whole genome shotgun (WGS) entry which is preliminary data.</text>
</comment>
<keyword evidence="1" id="KW-1133">Transmembrane helix</keyword>
<feature type="transmembrane region" description="Helical" evidence="1">
    <location>
        <begin position="25"/>
        <end position="43"/>
    </location>
</feature>
<gene>
    <name evidence="2" type="ORF">GCM10009102_31320</name>
</gene>
<sequence length="180" mass="18883">MIVAALVVVVIGVGLIRWGWSGRRGAAGAGWLLAAAALVMLAARNGAWGIAVGAVVGIAAALVLVLYAGWTSPAKVSRAGREAPSITLPRRWHDLRRRVVVFMLVVPIAFCAAQWLAFGAQAIARRAGANDADTMVLTLMLQPILWALLIAWQMTRASPARMVAPPAAAVVLGTVLWCAS</sequence>
<dbReference type="EMBL" id="BAAAES010000012">
    <property type="protein sequence ID" value="GAA0676572.1"/>
    <property type="molecule type" value="Genomic_DNA"/>
</dbReference>
<keyword evidence="1" id="KW-0472">Membrane</keyword>
<evidence type="ECO:0000313" key="2">
    <source>
        <dbReference type="EMBL" id="GAA0676572.1"/>
    </source>
</evidence>
<name>A0ABN1I015_9SPHN</name>
<dbReference type="Proteomes" id="UP001500238">
    <property type="component" value="Unassembled WGS sequence"/>
</dbReference>
<feature type="transmembrane region" description="Helical" evidence="1">
    <location>
        <begin position="135"/>
        <end position="152"/>
    </location>
</feature>
<feature type="transmembrane region" description="Helical" evidence="1">
    <location>
        <begin position="49"/>
        <end position="70"/>
    </location>
</feature>
<dbReference type="RefSeq" id="WP_163957866.1">
    <property type="nucleotide sequence ID" value="NZ_BAAAES010000012.1"/>
</dbReference>